<sequence length="308" mass="36625">MRRGKLNIKKSDCQFHATLKQKLDAVYKLRKEHNINTLCRVLNVNRSTYYKHFFSKPSNREIVNTDIKSKILKIYVDFKNSIGGYKIKKVLLRDYGINISAGRVYRLMNSMNLPKARKTKPKCKSSPAENKVCKNHLKQQFNQDAPNKIWASDFTYVKVNSHWYYLCVVMDLFSRKIIGWNLSSKHDVDLVKTAFEKAYEKRKYPKSLMFHSDRGYKYNSTSFRNLLESYGVCRSLSKKGYPYDNACLESFFKQMKSEEIERRTYKSVKELYFSCFEYIQRYNNKRPHGSLGYLTPNEYEQKYKERSV</sequence>
<dbReference type="EMBL" id="MBEW02000007">
    <property type="protein sequence ID" value="RDY21391.1"/>
    <property type="molecule type" value="Genomic_DNA"/>
</dbReference>
<dbReference type="AlphaFoldDB" id="A0A371ILM9"/>
<name>A0A371ILM9_9FIRM</name>
<keyword evidence="4" id="KW-1185">Reference proteome</keyword>
<dbReference type="Gene3D" id="3.30.420.10">
    <property type="entry name" value="Ribonuclease H-like superfamily/Ribonuclease H"/>
    <property type="match status" value="1"/>
</dbReference>
<dbReference type="GO" id="GO:0015074">
    <property type="term" value="P:DNA integration"/>
    <property type="evidence" value="ECO:0007669"/>
    <property type="project" value="InterPro"/>
</dbReference>
<evidence type="ECO:0000313" key="4">
    <source>
        <dbReference type="Proteomes" id="UP000093352"/>
    </source>
</evidence>
<dbReference type="InterPro" id="IPR012337">
    <property type="entry name" value="RNaseH-like_sf"/>
</dbReference>
<feature type="domain" description="Integrase catalytic" evidence="2">
    <location>
        <begin position="142"/>
        <end position="304"/>
    </location>
</feature>
<dbReference type="NCBIfam" id="NF033516">
    <property type="entry name" value="transpos_IS3"/>
    <property type="match status" value="1"/>
</dbReference>
<dbReference type="PROSITE" id="PS50994">
    <property type="entry name" value="INTEGRASE"/>
    <property type="match status" value="1"/>
</dbReference>
<proteinExistence type="predicted"/>
<evidence type="ECO:0000256" key="1">
    <source>
        <dbReference type="ARBA" id="ARBA00002286"/>
    </source>
</evidence>
<dbReference type="SUPFAM" id="SSF53098">
    <property type="entry name" value="Ribonuclease H-like"/>
    <property type="match status" value="1"/>
</dbReference>
<dbReference type="PANTHER" id="PTHR46889:SF4">
    <property type="entry name" value="TRANSPOSASE INSO FOR INSERTION SEQUENCE ELEMENT IS911B-RELATED"/>
    <property type="match status" value="1"/>
</dbReference>
<comment type="caution">
    <text evidence="3">The sequence shown here is derived from an EMBL/GenBank/DDBJ whole genome shotgun (WGS) entry which is preliminary data.</text>
</comment>
<reference evidence="3 4" key="1">
    <citation type="journal article" date="2016" name="Genome Announc.">
        <title>Draft Genome Sequence of Criibacterium bergeronii gen. nov., sp. nov., Strain CCRI-22567T, Isolated from a Vaginal Sample from a Woman with Bacterial Vaginosis.</title>
        <authorList>
            <person name="Maheux A.F."/>
            <person name="Berube E."/>
            <person name="Boudreau D.K."/>
            <person name="Raymond F."/>
            <person name="Corbeil J."/>
            <person name="Roy P.H."/>
            <person name="Boissinot M."/>
            <person name="Omar R.F."/>
        </authorList>
    </citation>
    <scope>NUCLEOTIDE SEQUENCE [LARGE SCALE GENOMIC DNA]</scope>
    <source>
        <strain evidence="3 4">CCRI-22567</strain>
    </source>
</reference>
<dbReference type="InterPro" id="IPR048020">
    <property type="entry name" value="Transpos_IS3"/>
</dbReference>
<dbReference type="Proteomes" id="UP000093352">
    <property type="component" value="Unassembled WGS sequence"/>
</dbReference>
<gene>
    <name evidence="3" type="ORF">BBG48_004520</name>
</gene>
<accession>A0A371ILM9</accession>
<evidence type="ECO:0000259" key="2">
    <source>
        <dbReference type="PROSITE" id="PS50994"/>
    </source>
</evidence>
<dbReference type="InterPro" id="IPR001584">
    <property type="entry name" value="Integrase_cat-core"/>
</dbReference>
<protein>
    <submittedName>
        <fullName evidence="3">IS3 family transposase</fullName>
    </submittedName>
</protein>
<dbReference type="Pfam" id="PF00665">
    <property type="entry name" value="rve"/>
    <property type="match status" value="1"/>
</dbReference>
<evidence type="ECO:0000313" key="3">
    <source>
        <dbReference type="EMBL" id="RDY21391.1"/>
    </source>
</evidence>
<dbReference type="InterPro" id="IPR050900">
    <property type="entry name" value="Transposase_IS3/IS150/IS904"/>
</dbReference>
<dbReference type="InterPro" id="IPR025948">
    <property type="entry name" value="HTH-like_dom"/>
</dbReference>
<dbReference type="PANTHER" id="PTHR46889">
    <property type="entry name" value="TRANSPOSASE INSF FOR INSERTION SEQUENCE IS3B-RELATED"/>
    <property type="match status" value="1"/>
</dbReference>
<organism evidence="3 4">
    <name type="scientific">Criibacterium bergeronii</name>
    <dbReference type="NCBI Taxonomy" id="1871336"/>
    <lineage>
        <taxon>Bacteria</taxon>
        <taxon>Bacillati</taxon>
        <taxon>Bacillota</taxon>
        <taxon>Clostridia</taxon>
        <taxon>Peptostreptococcales</taxon>
        <taxon>Filifactoraceae</taxon>
        <taxon>Criibacterium</taxon>
    </lineage>
</organism>
<dbReference type="InterPro" id="IPR036397">
    <property type="entry name" value="RNaseH_sf"/>
</dbReference>
<comment type="function">
    <text evidence="1">Involved in the transposition of the insertion sequence.</text>
</comment>
<dbReference type="Pfam" id="PF13276">
    <property type="entry name" value="HTH_21"/>
    <property type="match status" value="1"/>
</dbReference>
<dbReference type="GO" id="GO:0003676">
    <property type="term" value="F:nucleic acid binding"/>
    <property type="evidence" value="ECO:0007669"/>
    <property type="project" value="InterPro"/>
</dbReference>
<dbReference type="Pfam" id="PF13333">
    <property type="entry name" value="rve_2"/>
    <property type="match status" value="1"/>
</dbReference>